<dbReference type="GO" id="GO:0046872">
    <property type="term" value="F:metal ion binding"/>
    <property type="evidence" value="ECO:0007669"/>
    <property type="project" value="UniProtKB-KW"/>
</dbReference>
<keyword evidence="6" id="KW-0378">Hydrolase</keyword>
<keyword evidence="7 12" id="KW-0347">Helicase</keyword>
<dbReference type="InterPro" id="IPR006483">
    <property type="entry name" value="CRISPR-assoc_Cas3_HD"/>
</dbReference>
<organism evidence="12 13">
    <name type="scientific">Porphyromonas macacae</name>
    <dbReference type="NCBI Taxonomy" id="28115"/>
    <lineage>
        <taxon>Bacteria</taxon>
        <taxon>Pseudomonadati</taxon>
        <taxon>Bacteroidota</taxon>
        <taxon>Bacteroidia</taxon>
        <taxon>Bacteroidales</taxon>
        <taxon>Porphyromonadaceae</taxon>
        <taxon>Porphyromonas</taxon>
    </lineage>
</organism>
<keyword evidence="9" id="KW-0051">Antiviral defense</keyword>
<dbReference type="GO" id="GO:0004386">
    <property type="term" value="F:helicase activity"/>
    <property type="evidence" value="ECO:0007669"/>
    <property type="project" value="UniProtKB-KW"/>
</dbReference>
<dbReference type="RefSeq" id="WP_018360773.1">
    <property type="nucleotide sequence ID" value="NZ_UGTI01000001.1"/>
</dbReference>
<dbReference type="InterPro" id="IPR014001">
    <property type="entry name" value="Helicase_ATP-bd"/>
</dbReference>
<evidence type="ECO:0000256" key="4">
    <source>
        <dbReference type="ARBA" id="ARBA00022723"/>
    </source>
</evidence>
<keyword evidence="8" id="KW-0067">ATP-binding</keyword>
<evidence type="ECO:0000313" key="13">
    <source>
        <dbReference type="Proteomes" id="UP000254263"/>
    </source>
</evidence>
<evidence type="ECO:0000256" key="7">
    <source>
        <dbReference type="ARBA" id="ARBA00022806"/>
    </source>
</evidence>
<comment type="similarity">
    <text evidence="2">In the central section; belongs to the CRISPR-associated helicase Cas3 family.</text>
</comment>
<dbReference type="Gene3D" id="3.40.50.300">
    <property type="entry name" value="P-loop containing nucleotide triphosphate hydrolases"/>
    <property type="match status" value="2"/>
</dbReference>
<dbReference type="AlphaFoldDB" id="A0A379DJD0"/>
<accession>A0A379DJD0</accession>
<evidence type="ECO:0000256" key="3">
    <source>
        <dbReference type="ARBA" id="ARBA00022722"/>
    </source>
</evidence>
<dbReference type="GO" id="GO:0005524">
    <property type="term" value="F:ATP binding"/>
    <property type="evidence" value="ECO:0007669"/>
    <property type="project" value="UniProtKB-KW"/>
</dbReference>
<dbReference type="InterPro" id="IPR006474">
    <property type="entry name" value="Helicase_Cas3_CRISPR-ass_core"/>
</dbReference>
<feature type="domain" description="HD Cas3-type" evidence="11">
    <location>
        <begin position="15"/>
        <end position="186"/>
    </location>
</feature>
<dbReference type="GO" id="GO:0016787">
    <property type="term" value="F:hydrolase activity"/>
    <property type="evidence" value="ECO:0007669"/>
    <property type="project" value="UniProtKB-KW"/>
</dbReference>
<comment type="similarity">
    <text evidence="1">In the N-terminal section; belongs to the CRISPR-associated nuclease Cas3-HD family.</text>
</comment>
<dbReference type="NCBIfam" id="TIGR01596">
    <property type="entry name" value="cas3_HD"/>
    <property type="match status" value="1"/>
</dbReference>
<dbReference type="GO" id="GO:0003676">
    <property type="term" value="F:nucleic acid binding"/>
    <property type="evidence" value="ECO:0007669"/>
    <property type="project" value="InterPro"/>
</dbReference>
<evidence type="ECO:0000256" key="6">
    <source>
        <dbReference type="ARBA" id="ARBA00022801"/>
    </source>
</evidence>
<keyword evidence="5" id="KW-0547">Nucleotide-binding</keyword>
<evidence type="ECO:0000259" key="11">
    <source>
        <dbReference type="PROSITE" id="PS51643"/>
    </source>
</evidence>
<dbReference type="PROSITE" id="PS51643">
    <property type="entry name" value="HD_CAS3"/>
    <property type="match status" value="1"/>
</dbReference>
<gene>
    <name evidence="12" type="ORF">NCTC13100_01415</name>
</gene>
<dbReference type="InterPro" id="IPR054712">
    <property type="entry name" value="Cas3-like_dom"/>
</dbReference>
<dbReference type="EMBL" id="UGTI01000001">
    <property type="protein sequence ID" value="SUB78262.1"/>
    <property type="molecule type" value="Genomic_DNA"/>
</dbReference>
<reference evidence="12 13" key="1">
    <citation type="submission" date="2018-06" db="EMBL/GenBank/DDBJ databases">
        <authorList>
            <consortium name="Pathogen Informatics"/>
            <person name="Doyle S."/>
        </authorList>
    </citation>
    <scope>NUCLEOTIDE SEQUENCE [LARGE SCALE GENOMIC DNA]</scope>
    <source>
        <strain evidence="12 13">NCTC13100</strain>
    </source>
</reference>
<protein>
    <submittedName>
        <fullName evidence="12">Helicase Cas3</fullName>
    </submittedName>
</protein>
<evidence type="ECO:0000256" key="2">
    <source>
        <dbReference type="ARBA" id="ARBA00009046"/>
    </source>
</evidence>
<dbReference type="CDD" id="cd17930">
    <property type="entry name" value="DEXHc_cas3"/>
    <property type="match status" value="1"/>
</dbReference>
<proteinExistence type="inferred from homology"/>
<dbReference type="InterPro" id="IPR038257">
    <property type="entry name" value="CRISPR-assoc_Cas3_HD_sf"/>
</dbReference>
<keyword evidence="3" id="KW-0540">Nuclease</keyword>
<dbReference type="GO" id="GO:0051607">
    <property type="term" value="P:defense response to virus"/>
    <property type="evidence" value="ECO:0007669"/>
    <property type="project" value="UniProtKB-KW"/>
</dbReference>
<dbReference type="CDD" id="cd09641">
    <property type="entry name" value="Cas3''_I"/>
    <property type="match status" value="1"/>
</dbReference>
<evidence type="ECO:0000256" key="1">
    <source>
        <dbReference type="ARBA" id="ARBA00006847"/>
    </source>
</evidence>
<dbReference type="Pfam" id="PF00270">
    <property type="entry name" value="DEAD"/>
    <property type="match status" value="1"/>
</dbReference>
<dbReference type="InterPro" id="IPR011545">
    <property type="entry name" value="DEAD/DEAH_box_helicase_dom"/>
</dbReference>
<name>A0A379DJD0_9PORP</name>
<dbReference type="SUPFAM" id="SSF52540">
    <property type="entry name" value="P-loop containing nucleoside triphosphate hydrolases"/>
    <property type="match status" value="1"/>
</dbReference>
<evidence type="ECO:0000313" key="12">
    <source>
        <dbReference type="EMBL" id="SUB78262.1"/>
    </source>
</evidence>
<sequence length="786" mass="90572">MNNTNTQKYLAHIGKDLSQQTMLEHENGVSDLAKNFASSALGKEWGDFAGILGKWHDLGKYQKEWQKYLKRAAGIETGTPVSVRHSATGALHAQEVLPKKLGKVACYCIASHHRGLYDYKTLNDRLKTCREMQSYREIKSILHNIPSLPDDIQQELEKILNNKKGYKDLQLTIRMLFSCLVDADSLDTELFMNREKGMKRQNLRQEKSQELWAKFKIMLQKKTDSFVADTEINKARAGFLSQCRIHGKTCSKGIYSLHLPTGGGKTLSSIAWALETAERHQLERIFIVLPYTSIITQTSQILRDIFGPEYILEHHSDVNLEQNFNLLQKQKEGKKTFTAKEEEEEYDRLKLLAENWQNVPIIITTNVQFFESLFTNKPSRSRKIHSIANSVLIFDECQVFPLRHLAPMLCSIESLYRRFGTQTLLCTATQPVFNEKFTFMSRKQTFHTIEATPITDVVPYDKKFFSLFNQVEYHLDEGEYTCEELANRLTVHESVLCIVNTRKDAYNIYQTLKKKEQQENCELIHLSRKMCSLHLQEKIKTIISRIKEGKPTKVISTQLIEAGVDLDFPVVYRASTGLDSIIQAGGRCNREGKLPSKGHVYVFSLISDSSQYFSKKIDPVLSATATTINQNGFSINNPESIKNYYRYLFQKVSSFDTAEIKKDLWDNDKVKILGFNFESVQEKFKLIDEKGAFDIFVPYSISGAEIIKKIERNEWLSRSEVRYLQRLKVEIHEKDLLHLLFRGSVSAIKFWGEEKDPVFILIDDKSYSSETGVVDENHYQENPQII</sequence>
<dbReference type="Proteomes" id="UP000254263">
    <property type="component" value="Unassembled WGS sequence"/>
</dbReference>
<dbReference type="Pfam" id="PF22590">
    <property type="entry name" value="Cas3-like_C_2"/>
    <property type="match status" value="1"/>
</dbReference>
<dbReference type="PROSITE" id="PS51192">
    <property type="entry name" value="HELICASE_ATP_BIND_1"/>
    <property type="match status" value="1"/>
</dbReference>
<dbReference type="GO" id="GO:0004518">
    <property type="term" value="F:nuclease activity"/>
    <property type="evidence" value="ECO:0007669"/>
    <property type="project" value="UniProtKB-KW"/>
</dbReference>
<dbReference type="NCBIfam" id="TIGR01587">
    <property type="entry name" value="cas3_core"/>
    <property type="match status" value="1"/>
</dbReference>
<evidence type="ECO:0000259" key="10">
    <source>
        <dbReference type="PROSITE" id="PS51192"/>
    </source>
</evidence>
<keyword evidence="4" id="KW-0479">Metal-binding</keyword>
<dbReference type="SMART" id="SM00487">
    <property type="entry name" value="DEXDc"/>
    <property type="match status" value="1"/>
</dbReference>
<dbReference type="Gene3D" id="1.10.3210.30">
    <property type="match status" value="1"/>
</dbReference>
<evidence type="ECO:0000256" key="8">
    <source>
        <dbReference type="ARBA" id="ARBA00022840"/>
    </source>
</evidence>
<evidence type="ECO:0000256" key="9">
    <source>
        <dbReference type="ARBA" id="ARBA00023118"/>
    </source>
</evidence>
<evidence type="ECO:0000256" key="5">
    <source>
        <dbReference type="ARBA" id="ARBA00022741"/>
    </source>
</evidence>
<feature type="domain" description="Helicase ATP-binding" evidence="10">
    <location>
        <begin position="246"/>
        <end position="448"/>
    </location>
</feature>
<dbReference type="InterPro" id="IPR027417">
    <property type="entry name" value="P-loop_NTPase"/>
</dbReference>